<feature type="domain" description="TLDc" evidence="2">
    <location>
        <begin position="216"/>
        <end position="398"/>
    </location>
</feature>
<dbReference type="Pfam" id="PF07534">
    <property type="entry name" value="TLD"/>
    <property type="match status" value="1"/>
</dbReference>
<dbReference type="PANTHER" id="PTHR23354">
    <property type="entry name" value="NUCLEOLAR PROTEIN 7/ESTROGEN RECEPTOR COACTIVATOR-RELATED"/>
    <property type="match status" value="1"/>
</dbReference>
<feature type="region of interest" description="Disordered" evidence="1">
    <location>
        <begin position="1"/>
        <end position="25"/>
    </location>
</feature>
<name>A0A9W7BKD9_9STRA</name>
<evidence type="ECO:0000313" key="3">
    <source>
        <dbReference type="EMBL" id="GMH88253.1"/>
    </source>
</evidence>
<dbReference type="PANTHER" id="PTHR23354:SF108">
    <property type="entry name" value="RE10231P"/>
    <property type="match status" value="1"/>
</dbReference>
<reference evidence="4" key="1">
    <citation type="journal article" date="2023" name="Commun. Biol.">
        <title>Genome analysis of Parmales, the sister group of diatoms, reveals the evolutionary specialization of diatoms from phago-mixotrophs to photoautotrophs.</title>
        <authorList>
            <person name="Ban H."/>
            <person name="Sato S."/>
            <person name="Yoshikawa S."/>
            <person name="Yamada K."/>
            <person name="Nakamura Y."/>
            <person name="Ichinomiya M."/>
            <person name="Sato N."/>
            <person name="Blanc-Mathieu R."/>
            <person name="Endo H."/>
            <person name="Kuwata A."/>
            <person name="Ogata H."/>
        </authorList>
    </citation>
    <scope>NUCLEOTIDE SEQUENCE [LARGE SCALE GENOMIC DNA]</scope>
    <source>
        <strain evidence="4">NIES 3699</strain>
    </source>
</reference>
<dbReference type="AlphaFoldDB" id="A0A9W7BKD9"/>
<organism evidence="3 4">
    <name type="scientific">Triparma verrucosa</name>
    <dbReference type="NCBI Taxonomy" id="1606542"/>
    <lineage>
        <taxon>Eukaryota</taxon>
        <taxon>Sar</taxon>
        <taxon>Stramenopiles</taxon>
        <taxon>Ochrophyta</taxon>
        <taxon>Bolidophyceae</taxon>
        <taxon>Parmales</taxon>
        <taxon>Triparmaceae</taxon>
        <taxon>Triparma</taxon>
    </lineage>
</organism>
<proteinExistence type="predicted"/>
<accession>A0A9W7BKD9</accession>
<dbReference type="Proteomes" id="UP001165160">
    <property type="component" value="Unassembled WGS sequence"/>
</dbReference>
<dbReference type="SMART" id="SM00584">
    <property type="entry name" value="TLDc"/>
    <property type="match status" value="1"/>
</dbReference>
<evidence type="ECO:0000259" key="2">
    <source>
        <dbReference type="SMART" id="SM00584"/>
    </source>
</evidence>
<dbReference type="InterPro" id="IPR006571">
    <property type="entry name" value="TLDc_dom"/>
</dbReference>
<sequence length="464" mass="50244">MGNQGSSSTPKGSKEQNSAQNGVDSQTSYLSMAHGLAITEVATITAAVKSTLSSDNSSLDSCGSNLIAPLLEPTYPSSTVTALTASLLNFDSLSAAEKVTDVICNLYSSILRPKFSPCPAPSKPKILEIFYNAHRSAPKGDENNDKNSNVFNFTFPYFDKKVIANLNDSYCAYEGSDSLEKFLNWVSESFPNLYITLSTYLRIPLLQHAPSPPASSSSLETLLRLSFQFPPTPWSQIFDTDEDGMSFNRFRHAIEGYSKPLLTIITIKSGSGTAQIGAYTDLTIKESAAFQSCNGTCFLFTDSPTFKRYTSLPGSSNHFYLNSASRSKNLDNLPHGVGWGGYVSPNGDSFRVFLKEGDFSTAAGTSGGQGYCASFEAGEVLPSSEGGFSRSCEVYRILVLGVSNIEVGMEGVRKERERKGIAVNKARKVDRAQFLDDFRNGTMESKAFAHVSQVDRGRAGEDAS</sequence>
<comment type="caution">
    <text evidence="3">The sequence shown here is derived from an EMBL/GenBank/DDBJ whole genome shotgun (WGS) entry which is preliminary data.</text>
</comment>
<protein>
    <recommendedName>
        <fullName evidence="2">TLDc domain-containing protein</fullName>
    </recommendedName>
</protein>
<gene>
    <name evidence="3" type="ORF">TrVE_jg3801</name>
</gene>
<keyword evidence="4" id="KW-1185">Reference proteome</keyword>
<dbReference type="EMBL" id="BRXX01000080">
    <property type="protein sequence ID" value="GMH88253.1"/>
    <property type="molecule type" value="Genomic_DNA"/>
</dbReference>
<evidence type="ECO:0000256" key="1">
    <source>
        <dbReference type="SAM" id="MobiDB-lite"/>
    </source>
</evidence>
<evidence type="ECO:0000313" key="4">
    <source>
        <dbReference type="Proteomes" id="UP001165160"/>
    </source>
</evidence>